<comment type="subcellular location">
    <subcellularLocation>
        <location evidence="1">Membrane</location>
        <topology evidence="1">Multi-pass membrane protein</topology>
    </subcellularLocation>
</comment>
<dbReference type="AlphaFoldDB" id="A0A9W8Q725"/>
<dbReference type="GO" id="GO:0016020">
    <property type="term" value="C:membrane"/>
    <property type="evidence" value="ECO:0007669"/>
    <property type="project" value="UniProtKB-SubCell"/>
</dbReference>
<keyword evidence="7" id="KW-1185">Reference proteome</keyword>
<dbReference type="Pfam" id="PF04479">
    <property type="entry name" value="RTA1"/>
    <property type="match status" value="1"/>
</dbReference>
<feature type="transmembrane region" description="Helical" evidence="5">
    <location>
        <begin position="236"/>
        <end position="255"/>
    </location>
</feature>
<feature type="transmembrane region" description="Helical" evidence="5">
    <location>
        <begin position="164"/>
        <end position="182"/>
    </location>
</feature>
<evidence type="ECO:0000313" key="7">
    <source>
        <dbReference type="Proteomes" id="UP001144673"/>
    </source>
</evidence>
<dbReference type="EMBL" id="JAJHUN010000010">
    <property type="protein sequence ID" value="KAJ4147041.1"/>
    <property type="molecule type" value="Genomic_DNA"/>
</dbReference>
<evidence type="ECO:0000256" key="2">
    <source>
        <dbReference type="ARBA" id="ARBA00022692"/>
    </source>
</evidence>
<feature type="transmembrane region" description="Helical" evidence="5">
    <location>
        <begin position="20"/>
        <end position="38"/>
    </location>
</feature>
<accession>A0A9W8Q725</accession>
<organism evidence="6 7">
    <name type="scientific">Akanthomyces muscarius</name>
    <name type="common">Entomopathogenic fungus</name>
    <name type="synonym">Lecanicillium muscarium</name>
    <dbReference type="NCBI Taxonomy" id="2231603"/>
    <lineage>
        <taxon>Eukaryota</taxon>
        <taxon>Fungi</taxon>
        <taxon>Dikarya</taxon>
        <taxon>Ascomycota</taxon>
        <taxon>Pezizomycotina</taxon>
        <taxon>Sordariomycetes</taxon>
        <taxon>Hypocreomycetidae</taxon>
        <taxon>Hypocreales</taxon>
        <taxon>Cordycipitaceae</taxon>
        <taxon>Akanthomyces</taxon>
    </lineage>
</organism>
<evidence type="ECO:0000256" key="1">
    <source>
        <dbReference type="ARBA" id="ARBA00004141"/>
    </source>
</evidence>
<dbReference type="KEGG" id="amus:LMH87_001594"/>
<feature type="transmembrane region" description="Helical" evidence="5">
    <location>
        <begin position="194"/>
        <end position="216"/>
    </location>
</feature>
<name>A0A9W8Q725_AKAMU</name>
<reference evidence="6" key="1">
    <citation type="journal article" date="2023" name="Access Microbiol">
        <title>De-novo genome assembly for Akanthomyces muscarius, a biocontrol agent of insect agricultural pests.</title>
        <authorList>
            <person name="Erdos Z."/>
            <person name="Studholme D.J."/>
            <person name="Raymond B."/>
            <person name="Sharma M."/>
        </authorList>
    </citation>
    <scope>NUCLEOTIDE SEQUENCE</scope>
    <source>
        <strain evidence="6">Ve6</strain>
    </source>
</reference>
<gene>
    <name evidence="6" type="ORF">LMH87_001594</name>
</gene>
<feature type="transmembrane region" description="Helical" evidence="5">
    <location>
        <begin position="76"/>
        <end position="100"/>
    </location>
</feature>
<feature type="transmembrane region" description="Helical" evidence="5">
    <location>
        <begin position="45"/>
        <end position="64"/>
    </location>
</feature>
<dbReference type="PANTHER" id="PTHR31465:SF15">
    <property type="entry name" value="LIPID TRANSPORTER ATNI-RELATED"/>
    <property type="match status" value="1"/>
</dbReference>
<evidence type="ECO:0000313" key="6">
    <source>
        <dbReference type="EMBL" id="KAJ4147041.1"/>
    </source>
</evidence>
<evidence type="ECO:0000256" key="4">
    <source>
        <dbReference type="ARBA" id="ARBA00023136"/>
    </source>
</evidence>
<evidence type="ECO:0000256" key="3">
    <source>
        <dbReference type="ARBA" id="ARBA00022989"/>
    </source>
</evidence>
<proteinExistence type="predicted"/>
<evidence type="ECO:0000256" key="5">
    <source>
        <dbReference type="SAM" id="Phobius"/>
    </source>
</evidence>
<protein>
    <recommendedName>
        <fullName evidence="8">RTA1 domain protein</fullName>
    </recommendedName>
</protein>
<keyword evidence="4 5" id="KW-0472">Membrane</keyword>
<keyword evidence="2 5" id="KW-0812">Transmembrane</keyword>
<dbReference type="PANTHER" id="PTHR31465">
    <property type="entry name" value="PROTEIN RTA1-RELATED"/>
    <property type="match status" value="1"/>
</dbReference>
<dbReference type="Proteomes" id="UP001144673">
    <property type="component" value="Chromosome 3"/>
</dbReference>
<dbReference type="InterPro" id="IPR007568">
    <property type="entry name" value="RTA1"/>
</dbReference>
<comment type="caution">
    <text evidence="6">The sequence shown here is derived from an EMBL/GenBank/DDBJ whole genome shotgun (WGS) entry which is preliminary data.</text>
</comment>
<evidence type="ECO:0008006" key="8">
    <source>
        <dbReference type="Google" id="ProtNLM"/>
    </source>
</evidence>
<dbReference type="RefSeq" id="XP_056049982.1">
    <property type="nucleotide sequence ID" value="XM_056192891.1"/>
</dbReference>
<dbReference type="GeneID" id="80888753"/>
<keyword evidence="3 5" id="KW-1133">Transmembrane helix</keyword>
<sequence>MDCKALTTKGTQWHFCPSMSASIVFTILFAGVTLLHIVQAIFHRTWYSWVIVVSGALQVATYVFRDLSIREPDSEIYYVLWFVLILIASVWTNAYVYMVFGRMVWRYQPNRTVLKLKAWHYGTSFVLLDMLAFIVQVGGAVMAARPGAKMEDVMRGLHTYMVGVGIQETFILCFCVVVFAFLRDLRRQRGKVDVSSPILLVWVLLAALFFITVRIVFRLVEYSSGLDSSIPNHEGWQYGLDSLPMLIALLLFNLFHPGRIMPADETKIPSFFERRRLKRHGVDLEKNPYYEHAI</sequence>
<feature type="transmembrane region" description="Helical" evidence="5">
    <location>
        <begin position="121"/>
        <end position="144"/>
    </location>
</feature>